<accession>A0A6G3TKX7</accession>
<organism evidence="1 2">
    <name type="scientific">Streptomyces rubrogriseus</name>
    <dbReference type="NCBI Taxonomy" id="194673"/>
    <lineage>
        <taxon>Bacteria</taxon>
        <taxon>Bacillati</taxon>
        <taxon>Actinomycetota</taxon>
        <taxon>Actinomycetes</taxon>
        <taxon>Kitasatosporales</taxon>
        <taxon>Streptomycetaceae</taxon>
        <taxon>Streptomyces</taxon>
        <taxon>Streptomyces violaceoruber group</taxon>
    </lineage>
</organism>
<sequence>VVVPLRVSAGDLDVTAVSQLVCTAAHADVPGGRPAERVDVRIHESGTRAATPWTLRCGAGGTATPVTG</sequence>
<feature type="non-terminal residue" evidence="1">
    <location>
        <position position="1"/>
    </location>
</feature>
<reference evidence="1 2" key="1">
    <citation type="submission" date="2020-01" db="EMBL/GenBank/DDBJ databases">
        <title>Insect and environment-associated Actinomycetes.</title>
        <authorList>
            <person name="Currrie C."/>
            <person name="Chevrette M."/>
            <person name="Carlson C."/>
            <person name="Stubbendieck R."/>
            <person name="Wendt-Pienkowski E."/>
        </authorList>
    </citation>
    <scope>NUCLEOTIDE SEQUENCE [LARGE SCALE GENOMIC DNA]</scope>
    <source>
        <strain evidence="1 2">SID7739</strain>
    </source>
</reference>
<dbReference type="AlphaFoldDB" id="A0A6G3TKX7"/>
<comment type="caution">
    <text evidence="1">The sequence shown here is derived from an EMBL/GenBank/DDBJ whole genome shotgun (WGS) entry which is preliminary data.</text>
</comment>
<dbReference type="Proteomes" id="UP000475666">
    <property type="component" value="Unassembled WGS sequence"/>
</dbReference>
<name>A0A6G3TKX7_9ACTN</name>
<evidence type="ECO:0000313" key="2">
    <source>
        <dbReference type="Proteomes" id="UP000475666"/>
    </source>
</evidence>
<dbReference type="EMBL" id="JAAGMQ010000868">
    <property type="protein sequence ID" value="NEC37243.1"/>
    <property type="molecule type" value="Genomic_DNA"/>
</dbReference>
<gene>
    <name evidence="1" type="ORF">G3I66_29310</name>
</gene>
<evidence type="ECO:0000313" key="1">
    <source>
        <dbReference type="EMBL" id="NEC37243.1"/>
    </source>
</evidence>
<proteinExistence type="predicted"/>
<protein>
    <submittedName>
        <fullName evidence="1">Uncharacterized protein</fullName>
    </submittedName>
</protein>